<dbReference type="EMBL" id="KB822720">
    <property type="protein sequence ID" value="ETN40075.1"/>
    <property type="molecule type" value="Genomic_DNA"/>
</dbReference>
<feature type="region of interest" description="Disordered" evidence="2">
    <location>
        <begin position="497"/>
        <end position="516"/>
    </location>
</feature>
<evidence type="ECO:0000313" key="3">
    <source>
        <dbReference type="EMBL" id="ETN40075.1"/>
    </source>
</evidence>
<dbReference type="HOGENOM" id="CLU_527857_0_0_1"/>
<dbReference type="STRING" id="1220924.W2RUU4"/>
<dbReference type="RefSeq" id="XP_008716918.1">
    <property type="nucleotide sequence ID" value="XM_008718696.1"/>
</dbReference>
<evidence type="ECO:0000256" key="1">
    <source>
        <dbReference type="SAM" id="Coils"/>
    </source>
</evidence>
<feature type="compositionally biased region" description="Basic and acidic residues" evidence="2">
    <location>
        <begin position="178"/>
        <end position="189"/>
    </location>
</feature>
<protein>
    <recommendedName>
        <fullName evidence="5">Spindle pole body-associated protein cut12 domain-containing protein</fullName>
    </recommendedName>
</protein>
<feature type="region of interest" description="Disordered" evidence="2">
    <location>
        <begin position="145"/>
        <end position="190"/>
    </location>
</feature>
<name>W2RUU4_CYPE1</name>
<gene>
    <name evidence="3" type="ORF">HMPREF1541_04350</name>
</gene>
<feature type="compositionally biased region" description="Low complexity" evidence="2">
    <location>
        <begin position="391"/>
        <end position="405"/>
    </location>
</feature>
<evidence type="ECO:0000256" key="2">
    <source>
        <dbReference type="SAM" id="MobiDB-lite"/>
    </source>
</evidence>
<proteinExistence type="predicted"/>
<dbReference type="InParanoid" id="W2RUU4"/>
<evidence type="ECO:0008006" key="5">
    <source>
        <dbReference type="Google" id="ProtNLM"/>
    </source>
</evidence>
<keyword evidence="1" id="KW-0175">Coiled coil</keyword>
<dbReference type="Proteomes" id="UP000030752">
    <property type="component" value="Unassembled WGS sequence"/>
</dbReference>
<keyword evidence="4" id="KW-1185">Reference proteome</keyword>
<dbReference type="OrthoDB" id="5383703at2759"/>
<feature type="region of interest" description="Disordered" evidence="2">
    <location>
        <begin position="67"/>
        <end position="97"/>
    </location>
</feature>
<feature type="coiled-coil region" evidence="1">
    <location>
        <begin position="202"/>
        <end position="250"/>
    </location>
</feature>
<feature type="compositionally biased region" description="Polar residues" evidence="2">
    <location>
        <begin position="371"/>
        <end position="390"/>
    </location>
</feature>
<feature type="region of interest" description="Disordered" evidence="2">
    <location>
        <begin position="270"/>
        <end position="462"/>
    </location>
</feature>
<accession>W2RUU4</accession>
<feature type="compositionally biased region" description="Low complexity" evidence="2">
    <location>
        <begin position="443"/>
        <end position="455"/>
    </location>
</feature>
<feature type="compositionally biased region" description="Low complexity" evidence="2">
    <location>
        <begin position="149"/>
        <end position="159"/>
    </location>
</feature>
<feature type="compositionally biased region" description="Polar residues" evidence="2">
    <location>
        <begin position="338"/>
        <end position="347"/>
    </location>
</feature>
<reference evidence="3 4" key="1">
    <citation type="submission" date="2013-03" db="EMBL/GenBank/DDBJ databases">
        <title>The Genome Sequence of Phialophora europaea CBS 101466.</title>
        <authorList>
            <consortium name="The Broad Institute Genomics Platform"/>
            <person name="Cuomo C."/>
            <person name="de Hoog S."/>
            <person name="Gorbushina A."/>
            <person name="Walker B."/>
            <person name="Young S.K."/>
            <person name="Zeng Q."/>
            <person name="Gargeya S."/>
            <person name="Fitzgerald M."/>
            <person name="Haas B."/>
            <person name="Abouelleil A."/>
            <person name="Allen A.W."/>
            <person name="Alvarado L."/>
            <person name="Arachchi H.M."/>
            <person name="Berlin A.M."/>
            <person name="Chapman S.B."/>
            <person name="Gainer-Dewar J."/>
            <person name="Goldberg J."/>
            <person name="Griggs A."/>
            <person name="Gujja S."/>
            <person name="Hansen M."/>
            <person name="Howarth C."/>
            <person name="Imamovic A."/>
            <person name="Ireland A."/>
            <person name="Larimer J."/>
            <person name="McCowan C."/>
            <person name="Murphy C."/>
            <person name="Pearson M."/>
            <person name="Poon T.W."/>
            <person name="Priest M."/>
            <person name="Roberts A."/>
            <person name="Saif S."/>
            <person name="Shea T."/>
            <person name="Sisk P."/>
            <person name="Sykes S."/>
            <person name="Wortman J."/>
            <person name="Nusbaum C."/>
            <person name="Birren B."/>
        </authorList>
    </citation>
    <scope>NUCLEOTIDE SEQUENCE [LARGE SCALE GENOMIC DNA]</scope>
    <source>
        <strain evidence="3 4">CBS 101466</strain>
    </source>
</reference>
<organism evidence="3 4">
    <name type="scientific">Cyphellophora europaea (strain CBS 101466)</name>
    <name type="common">Phialophora europaea</name>
    <dbReference type="NCBI Taxonomy" id="1220924"/>
    <lineage>
        <taxon>Eukaryota</taxon>
        <taxon>Fungi</taxon>
        <taxon>Dikarya</taxon>
        <taxon>Ascomycota</taxon>
        <taxon>Pezizomycotina</taxon>
        <taxon>Eurotiomycetes</taxon>
        <taxon>Chaetothyriomycetidae</taxon>
        <taxon>Chaetothyriales</taxon>
        <taxon>Cyphellophoraceae</taxon>
        <taxon>Cyphellophora</taxon>
    </lineage>
</organism>
<evidence type="ECO:0000313" key="4">
    <source>
        <dbReference type="Proteomes" id="UP000030752"/>
    </source>
</evidence>
<dbReference type="GeneID" id="19971689"/>
<dbReference type="AlphaFoldDB" id="W2RUU4"/>
<sequence>MASDETLLANAPITPAHKFAWRAFRGFVYGSPESPGHNDTVHTTLLPQPLSPKRVSIDAPVINLSPQKRKRDAQVSPTKSILRTPGAPTPRAKSLRDVNVKFKSISPENRRGASISIPIPPPAIAELEQQVDTLWEELELSLEAAKSHQSLPAQAQSQPQEDDARAGKSSGKPARSVVAKETKNGDDPLRAVGLDEETEAYARRTEREMKRLLKQHKRLKSYAQRMDERNVELQAMVEELHKENARLTTRLANAEGPAKSAAMDDLTLKRRSAERRSNASVVTTTGISKSQANEQVAAKSVDTNLSRTEAFKRSLRGKDPSFEIHEDKPRDQPICTRSDPSATQSGTAERPDLLPPKKRSSTSELHSQSSTKTATEPSQLRPTRPSQSLRASSSAVPPAQSQSAPSHPPPHDQRQPPRHHSQTSPFSLTALAAQLEPTPAPRPSSSTRLLSSATRQPGRASNINLAPEKVAAARLRLAKRSEERKASQTLYMMERDVGGMGAGKGEEESAVDWANV</sequence>
<feature type="compositionally biased region" description="Polar residues" evidence="2">
    <location>
        <begin position="278"/>
        <end position="294"/>
    </location>
</feature>
<dbReference type="eggNOG" id="ENOG502RPVM">
    <property type="taxonomic scope" value="Eukaryota"/>
</dbReference>
<feature type="compositionally biased region" description="Basic and acidic residues" evidence="2">
    <location>
        <begin position="309"/>
        <end position="331"/>
    </location>
</feature>
<dbReference type="VEuPathDB" id="FungiDB:HMPREF1541_04350"/>